<keyword evidence="7 13" id="KW-0406">Ion transport</keyword>
<evidence type="ECO:0000256" key="3">
    <source>
        <dbReference type="ARBA" id="ARBA00022547"/>
    </source>
</evidence>
<gene>
    <name evidence="13" type="primary">atpF</name>
    <name evidence="16" type="ORF">CEW88_19750</name>
</gene>
<evidence type="ECO:0000256" key="2">
    <source>
        <dbReference type="ARBA" id="ARBA00022448"/>
    </source>
</evidence>
<keyword evidence="8 13" id="KW-0472">Membrane</keyword>
<name>A0A2U8HJQ4_9RHOB</name>
<evidence type="ECO:0000256" key="5">
    <source>
        <dbReference type="ARBA" id="ARBA00022781"/>
    </source>
</evidence>
<dbReference type="GO" id="GO:0046933">
    <property type="term" value="F:proton-transporting ATP synthase activity, rotational mechanism"/>
    <property type="evidence" value="ECO:0007669"/>
    <property type="project" value="UniProtKB-UniRule"/>
</dbReference>
<comment type="subcellular location">
    <subcellularLocation>
        <location evidence="13">Cell membrane</location>
        <topology evidence="13">Single-pass membrane protein</topology>
    </subcellularLocation>
    <subcellularLocation>
        <location evidence="12">Endomembrane system</location>
        <topology evidence="12">Single-pass membrane protein</topology>
    </subcellularLocation>
</comment>
<keyword evidence="9 13" id="KW-0066">ATP synthesis</keyword>
<keyword evidence="6 13" id="KW-1133">Transmembrane helix</keyword>
<evidence type="ECO:0000256" key="15">
    <source>
        <dbReference type="SAM" id="Coils"/>
    </source>
</evidence>
<dbReference type="GO" id="GO:0046961">
    <property type="term" value="F:proton-transporting ATPase activity, rotational mechanism"/>
    <property type="evidence" value="ECO:0007669"/>
    <property type="project" value="TreeGrafter"/>
</dbReference>
<evidence type="ECO:0000256" key="13">
    <source>
        <dbReference type="HAMAP-Rule" id="MF_01398"/>
    </source>
</evidence>
<dbReference type="GO" id="GO:0005886">
    <property type="term" value="C:plasma membrane"/>
    <property type="evidence" value="ECO:0007669"/>
    <property type="project" value="UniProtKB-SubCell"/>
</dbReference>
<feature type="transmembrane region" description="Helical" evidence="13">
    <location>
        <begin position="6"/>
        <end position="27"/>
    </location>
</feature>
<dbReference type="HAMAP" id="MF_01398">
    <property type="entry name" value="ATP_synth_b_bprime"/>
    <property type="match status" value="1"/>
</dbReference>
<comment type="function">
    <text evidence="10 13">F(1)F(0) ATP synthase produces ATP from ADP in the presence of a proton or sodium gradient. F-type ATPases consist of two structural domains, F(1) containing the extramembraneous catalytic core and F(0) containing the membrane proton channel, linked together by a central stalk and a peripheral stalk. During catalysis, ATP synthesis in the catalytic domain of F(1) is coupled via a rotary mechanism of the central stalk subunits to proton translocation.</text>
</comment>
<keyword evidence="16" id="KW-0614">Plasmid</keyword>
<evidence type="ECO:0000313" key="17">
    <source>
        <dbReference type="Proteomes" id="UP000244915"/>
    </source>
</evidence>
<dbReference type="Proteomes" id="UP000244915">
    <property type="component" value="Plasmid unnamed1"/>
</dbReference>
<evidence type="ECO:0000256" key="14">
    <source>
        <dbReference type="RuleBase" id="RU003848"/>
    </source>
</evidence>
<evidence type="ECO:0000313" key="16">
    <source>
        <dbReference type="EMBL" id="AWI85998.1"/>
    </source>
</evidence>
<evidence type="ECO:0000256" key="11">
    <source>
        <dbReference type="ARBA" id="ARBA00025614"/>
    </source>
</evidence>
<protein>
    <recommendedName>
        <fullName evidence="13">ATP synthase subunit b</fullName>
    </recommendedName>
    <alternativeName>
        <fullName evidence="13">ATP synthase F(0) sector subunit b</fullName>
    </alternativeName>
    <alternativeName>
        <fullName evidence="13">ATPase subunit I</fullName>
    </alternativeName>
    <alternativeName>
        <fullName evidence="13">F-type ATPase subunit b</fullName>
        <shortName evidence="13">F-ATPase subunit b</shortName>
    </alternativeName>
</protein>
<proteinExistence type="inferred from homology"/>
<dbReference type="InterPro" id="IPR050059">
    <property type="entry name" value="ATP_synthase_B_chain"/>
</dbReference>
<evidence type="ECO:0000256" key="9">
    <source>
        <dbReference type="ARBA" id="ARBA00023310"/>
    </source>
</evidence>
<keyword evidence="13" id="KW-1003">Cell membrane</keyword>
<evidence type="ECO:0000256" key="4">
    <source>
        <dbReference type="ARBA" id="ARBA00022692"/>
    </source>
</evidence>
<organism evidence="16 17">
    <name type="scientific">Alloyangia pacifica</name>
    <dbReference type="NCBI Taxonomy" id="311180"/>
    <lineage>
        <taxon>Bacteria</taxon>
        <taxon>Pseudomonadati</taxon>
        <taxon>Pseudomonadota</taxon>
        <taxon>Alphaproteobacteria</taxon>
        <taxon>Rhodobacterales</taxon>
        <taxon>Roseobacteraceae</taxon>
        <taxon>Alloyangia</taxon>
    </lineage>
</organism>
<dbReference type="InterPro" id="IPR002146">
    <property type="entry name" value="ATP_synth_b/b'su_bac/chlpt"/>
</dbReference>
<dbReference type="InterPro" id="IPR000711">
    <property type="entry name" value="ATPase_OSCP/dsu"/>
</dbReference>
<evidence type="ECO:0000256" key="10">
    <source>
        <dbReference type="ARBA" id="ARBA00025198"/>
    </source>
</evidence>
<evidence type="ECO:0000256" key="8">
    <source>
        <dbReference type="ARBA" id="ARBA00023136"/>
    </source>
</evidence>
<keyword evidence="2 13" id="KW-0813">Transport</keyword>
<keyword evidence="4 13" id="KW-0812">Transmembrane</keyword>
<dbReference type="EMBL" id="CP022191">
    <property type="protein sequence ID" value="AWI85998.1"/>
    <property type="molecule type" value="Genomic_DNA"/>
</dbReference>
<dbReference type="GO" id="GO:0012505">
    <property type="term" value="C:endomembrane system"/>
    <property type="evidence" value="ECO:0007669"/>
    <property type="project" value="UniProtKB-SubCell"/>
</dbReference>
<evidence type="ECO:0000256" key="7">
    <source>
        <dbReference type="ARBA" id="ARBA00023065"/>
    </source>
</evidence>
<dbReference type="CDD" id="cd06503">
    <property type="entry name" value="ATP-synt_Fo_b"/>
    <property type="match status" value="1"/>
</dbReference>
<reference evidence="16 17" key="1">
    <citation type="submission" date="2017-06" db="EMBL/GenBank/DDBJ databases">
        <title>Yangia sp. YSBP01 complete genome sequence.</title>
        <authorList>
            <person name="Woo J.-H."/>
            <person name="Kim H.-S."/>
        </authorList>
    </citation>
    <scope>NUCLEOTIDE SEQUENCE [LARGE SCALE GENOMIC DNA]</scope>
    <source>
        <strain evidence="16 17">YSBP01</strain>
        <plasmid evidence="16 17">unnamed1</plasmid>
    </source>
</reference>
<keyword evidence="5 13" id="KW-0375">Hydrogen ion transport</keyword>
<dbReference type="OrthoDB" id="466272at2"/>
<sequence length="244" mass="26391">MNFDWWTFMLQTVNALVLVWLLARFLFRPVSRIITERQATAHAALDEAEAARKEAEAALAQAQTERDAVAAARADMIAAAQEEAAKQESAMLAEARKSAEKARAETEAELSRLRETEAQHWQAEAAALAVDMTERLLGRLPGGARTGDFVEGLAVAVAKLPQMTRDRIGRDGPAVLHAAGPLGGDEQALVSERLAAVLGRPVALRFETDATLIAGLELDTPHAIVRNSIRADLERIAQEVARDG</sequence>
<comment type="function">
    <text evidence="11">Component of the F(0) channel, it forms part of the peripheral stalk, linking F(1) to F(0). The b'-subunit is a diverged and duplicated form of b found in plants and photosynthetic bacteria.</text>
</comment>
<accession>A0A2U8HJQ4</accession>
<dbReference type="AlphaFoldDB" id="A0A2U8HJQ4"/>
<evidence type="ECO:0000256" key="6">
    <source>
        <dbReference type="ARBA" id="ARBA00022989"/>
    </source>
</evidence>
<geneLocation type="plasmid" evidence="16 17">
    <name>unnamed1</name>
</geneLocation>
<evidence type="ECO:0000256" key="12">
    <source>
        <dbReference type="ARBA" id="ARBA00037847"/>
    </source>
</evidence>
<dbReference type="GO" id="GO:0045259">
    <property type="term" value="C:proton-transporting ATP synthase complex"/>
    <property type="evidence" value="ECO:0007669"/>
    <property type="project" value="UniProtKB-KW"/>
</dbReference>
<dbReference type="PANTHER" id="PTHR33445">
    <property type="entry name" value="ATP SYNTHASE SUBUNIT B', CHLOROPLASTIC"/>
    <property type="match status" value="1"/>
</dbReference>
<dbReference type="Pfam" id="PF00213">
    <property type="entry name" value="OSCP"/>
    <property type="match status" value="1"/>
</dbReference>
<dbReference type="KEGG" id="ypac:CEW88_19750"/>
<keyword evidence="3 13" id="KW-0138">CF(0)</keyword>
<dbReference type="PANTHER" id="PTHR33445:SF2">
    <property type="entry name" value="ATP SYNTHASE SUBUNIT B', CHLOROPLASTIC"/>
    <property type="match status" value="1"/>
</dbReference>
<feature type="coiled-coil region" evidence="15">
    <location>
        <begin position="38"/>
        <end position="119"/>
    </location>
</feature>
<comment type="subunit">
    <text evidence="13">F-type ATPases have 2 components, F(1) - the catalytic core - and F(0) - the membrane proton channel. F(1) has five subunits: alpha(3), beta(3), gamma(1), delta(1), epsilon(1). F(0) has three main subunits: a(1), b(2) and c(10-14). The alpha and beta chains form an alternating ring which encloses part of the gamma chain. F(1) is attached to F(0) by a central stalk formed by the gamma and epsilon chains, while a peripheral stalk is formed by the delta and b chains.</text>
</comment>
<dbReference type="RefSeq" id="WP_108970101.1">
    <property type="nucleotide sequence ID" value="NZ_CP022191.1"/>
</dbReference>
<keyword evidence="15" id="KW-0175">Coiled coil</keyword>
<dbReference type="Pfam" id="PF00430">
    <property type="entry name" value="ATP-synt_B"/>
    <property type="match status" value="1"/>
</dbReference>
<evidence type="ECO:0000256" key="1">
    <source>
        <dbReference type="ARBA" id="ARBA00005513"/>
    </source>
</evidence>
<comment type="similarity">
    <text evidence="1 13 14">Belongs to the ATPase B chain family.</text>
</comment>